<reference evidence="1 2" key="1">
    <citation type="submission" date="2023-07" db="EMBL/GenBank/DDBJ databases">
        <title>Sorghum-associated microbial communities from plants grown in Nebraska, USA.</title>
        <authorList>
            <person name="Schachtman D."/>
        </authorList>
    </citation>
    <scope>NUCLEOTIDE SEQUENCE [LARGE SCALE GENOMIC DNA]</scope>
    <source>
        <strain evidence="1 2">DS1027</strain>
    </source>
</reference>
<organism evidence="1 2">
    <name type="scientific">Novosphingobium capsulatum</name>
    <dbReference type="NCBI Taxonomy" id="13688"/>
    <lineage>
        <taxon>Bacteria</taxon>
        <taxon>Pseudomonadati</taxon>
        <taxon>Pseudomonadota</taxon>
        <taxon>Alphaproteobacteria</taxon>
        <taxon>Sphingomonadales</taxon>
        <taxon>Sphingomonadaceae</taxon>
        <taxon>Novosphingobium</taxon>
    </lineage>
</organism>
<accession>A0ABU1MP78</accession>
<dbReference type="GO" id="GO:0016491">
    <property type="term" value="F:oxidoreductase activity"/>
    <property type="evidence" value="ECO:0007669"/>
    <property type="project" value="UniProtKB-KW"/>
</dbReference>
<dbReference type="EC" id="1.14.19.9" evidence="1"/>
<keyword evidence="1" id="KW-0560">Oxidoreductase</keyword>
<gene>
    <name evidence="1" type="ORF">J2792_003022</name>
</gene>
<dbReference type="EMBL" id="JAVDRD010000007">
    <property type="protein sequence ID" value="MDR6512139.1"/>
    <property type="molecule type" value="Genomic_DNA"/>
</dbReference>
<keyword evidence="2" id="KW-1185">Reference proteome</keyword>
<dbReference type="PANTHER" id="PTHR43747">
    <property type="entry name" value="FAD-BINDING PROTEIN"/>
    <property type="match status" value="1"/>
</dbReference>
<dbReference type="InterPro" id="IPR006905">
    <property type="entry name" value="Flavin_halogenase"/>
</dbReference>
<dbReference type="SUPFAM" id="SSF51905">
    <property type="entry name" value="FAD/NAD(P)-binding domain"/>
    <property type="match status" value="1"/>
</dbReference>
<dbReference type="PANTHER" id="PTHR43747:SF4">
    <property type="entry name" value="FLAVIN-DEPENDENT TRYPTOPHAN HALOGENASE"/>
    <property type="match status" value="1"/>
</dbReference>
<evidence type="ECO:0000313" key="2">
    <source>
        <dbReference type="Proteomes" id="UP001184150"/>
    </source>
</evidence>
<dbReference type="Pfam" id="PF04820">
    <property type="entry name" value="Trp_halogenase"/>
    <property type="match status" value="1"/>
</dbReference>
<dbReference type="PIRSF" id="PIRSF011396">
    <property type="entry name" value="Trp_halogenase"/>
    <property type="match status" value="1"/>
</dbReference>
<proteinExistence type="predicted"/>
<sequence>MTDMPAAQHAKPIRQIVIAGGGTAGWMAACYFSGRLARQGVAITVVESSAIGTVGVGEATVPGIRDYFRAIGVEDIDVLRATGGTVKLGIEFRDWAQPGSRFFHPFGLYGVPSRGVPFHQYWLKLQHAGEPTDLAAYSLCSALAQRGAFMLPPDKPVNNLAVFDWAVHFDASRFAATLRDRALAQGVRHIDDVINDVALDAQTGHIAHLVTKDHGSVAGDLFIDCTGFRSLLLGKALGVGWTDWTDLLPCDRAVAIPCAADATRDWPYTVSTAQEAGWQWRIPLQHRVGNGYVYSSAMLSDDEATAKLLSRLEGEALAEPNLIRFGAGHRQRFWAGNCVGMGLAAGFLEPLESTSITLIQTAIERLAEFFPDATFDPALADEFNRATTLEYARIRDFLILHYLGNRRVGEPFWDRLRQADVPEMLAHKLRLFRARGRLVRYEWESFLDPSWLSMYAGFDWLPPAHDPMADHFTDAEISVALRRMRETVAAAVAEARPHRDFIAHIAGSPPAGPLAA</sequence>
<evidence type="ECO:0000313" key="1">
    <source>
        <dbReference type="EMBL" id="MDR6512139.1"/>
    </source>
</evidence>
<dbReference type="InterPro" id="IPR033856">
    <property type="entry name" value="Trp_halogen"/>
</dbReference>
<name>A0ABU1MP78_9SPHN</name>
<comment type="caution">
    <text evidence="1">The sequence shown here is derived from an EMBL/GenBank/DDBJ whole genome shotgun (WGS) entry which is preliminary data.</text>
</comment>
<dbReference type="RefSeq" id="WP_309805789.1">
    <property type="nucleotide sequence ID" value="NZ_JAVDRD010000007.1"/>
</dbReference>
<dbReference type="InterPro" id="IPR050816">
    <property type="entry name" value="Flavin-dep_Halogenase_NPB"/>
</dbReference>
<dbReference type="Proteomes" id="UP001184150">
    <property type="component" value="Unassembled WGS sequence"/>
</dbReference>
<dbReference type="InterPro" id="IPR036188">
    <property type="entry name" value="FAD/NAD-bd_sf"/>
</dbReference>
<protein>
    <submittedName>
        <fullName evidence="1">Tryptophan halogenase</fullName>
        <ecNumber evidence="1">1.14.19.9</ecNumber>
    </submittedName>
</protein>
<dbReference type="Gene3D" id="3.50.50.60">
    <property type="entry name" value="FAD/NAD(P)-binding domain"/>
    <property type="match status" value="1"/>
</dbReference>